<evidence type="ECO:0000313" key="2">
    <source>
        <dbReference type="Proteomes" id="UP000272706"/>
    </source>
</evidence>
<organism evidence="1 2">
    <name type="scientific">Mesorhizobium waimense</name>
    <dbReference type="NCBI Taxonomy" id="1300307"/>
    <lineage>
        <taxon>Bacteria</taxon>
        <taxon>Pseudomonadati</taxon>
        <taxon>Pseudomonadota</taxon>
        <taxon>Alphaproteobacteria</taxon>
        <taxon>Hyphomicrobiales</taxon>
        <taxon>Phyllobacteriaceae</taxon>
        <taxon>Mesorhizobium</taxon>
    </lineage>
</organism>
<accession>A0A3A5K876</accession>
<gene>
    <name evidence="1" type="ORF">D3227_33975</name>
</gene>
<keyword evidence="2" id="KW-1185">Reference proteome</keyword>
<dbReference type="EMBL" id="QZWZ01000051">
    <property type="protein sequence ID" value="RJT28476.1"/>
    <property type="molecule type" value="Genomic_DNA"/>
</dbReference>
<name>A0A3A5K876_9HYPH</name>
<proteinExistence type="predicted"/>
<sequence>MVARVTRATSTIAQLGDRCKQPWAATGFWYSRARSLIMCASAFGRTVAILGAFRRVAIELYQHGVIDLGTIRALDGFQVCPVPVAGQLDAVGEPYPQDHARAHLMPQTVF</sequence>
<dbReference type="AlphaFoldDB" id="A0A3A5K876"/>
<dbReference type="Proteomes" id="UP000272706">
    <property type="component" value="Unassembled WGS sequence"/>
</dbReference>
<protein>
    <submittedName>
        <fullName evidence="1">Uncharacterized protein</fullName>
    </submittedName>
</protein>
<comment type="caution">
    <text evidence="1">The sequence shown here is derived from an EMBL/GenBank/DDBJ whole genome shotgun (WGS) entry which is preliminary data.</text>
</comment>
<evidence type="ECO:0000313" key="1">
    <source>
        <dbReference type="EMBL" id="RJT28476.1"/>
    </source>
</evidence>
<reference evidence="1 2" key="1">
    <citation type="submission" date="2018-09" db="EMBL/GenBank/DDBJ databases">
        <title>Mesorhizobium carmichaelinearum sp. nov. isolated from Carmichaelinea spp. root nodules in New Zealand.</title>
        <authorList>
            <person name="De Meyer S.E."/>
        </authorList>
    </citation>
    <scope>NUCLEOTIDE SEQUENCE [LARGE SCALE GENOMIC DNA]</scope>
    <source>
        <strain evidence="1 2">ICMP19557</strain>
    </source>
</reference>